<dbReference type="AlphaFoldDB" id="A0AAV2CS64"/>
<reference evidence="2 3" key="1">
    <citation type="submission" date="2024-04" db="EMBL/GenBank/DDBJ databases">
        <authorList>
            <person name="Fracassetti M."/>
        </authorList>
    </citation>
    <scope>NUCLEOTIDE SEQUENCE [LARGE SCALE GENOMIC DNA]</scope>
</reference>
<protein>
    <submittedName>
        <fullName evidence="2">Uncharacterized protein</fullName>
    </submittedName>
</protein>
<keyword evidence="3" id="KW-1185">Reference proteome</keyword>
<sequence length="69" mass="7652">MPAAKFLKPSPESSPGMTLGSTVVSPSASPLVSPLAKIKVEKLDLPKVLRRNMVVPRRQVLIWKGMLWW</sequence>
<proteinExistence type="predicted"/>
<feature type="region of interest" description="Disordered" evidence="1">
    <location>
        <begin position="1"/>
        <end position="21"/>
    </location>
</feature>
<feature type="compositionally biased region" description="Polar residues" evidence="1">
    <location>
        <begin position="11"/>
        <end position="21"/>
    </location>
</feature>
<evidence type="ECO:0000256" key="1">
    <source>
        <dbReference type="SAM" id="MobiDB-lite"/>
    </source>
</evidence>
<name>A0AAV2CS64_9ROSI</name>
<dbReference type="EMBL" id="OZ034814">
    <property type="protein sequence ID" value="CAL1359253.1"/>
    <property type="molecule type" value="Genomic_DNA"/>
</dbReference>
<gene>
    <name evidence="2" type="ORF">LTRI10_LOCUS6753</name>
</gene>
<organism evidence="2 3">
    <name type="scientific">Linum trigynum</name>
    <dbReference type="NCBI Taxonomy" id="586398"/>
    <lineage>
        <taxon>Eukaryota</taxon>
        <taxon>Viridiplantae</taxon>
        <taxon>Streptophyta</taxon>
        <taxon>Embryophyta</taxon>
        <taxon>Tracheophyta</taxon>
        <taxon>Spermatophyta</taxon>
        <taxon>Magnoliopsida</taxon>
        <taxon>eudicotyledons</taxon>
        <taxon>Gunneridae</taxon>
        <taxon>Pentapetalae</taxon>
        <taxon>rosids</taxon>
        <taxon>fabids</taxon>
        <taxon>Malpighiales</taxon>
        <taxon>Linaceae</taxon>
        <taxon>Linum</taxon>
    </lineage>
</organism>
<accession>A0AAV2CS64</accession>
<dbReference type="Proteomes" id="UP001497516">
    <property type="component" value="Chromosome 10"/>
</dbReference>
<evidence type="ECO:0000313" key="2">
    <source>
        <dbReference type="EMBL" id="CAL1359253.1"/>
    </source>
</evidence>
<evidence type="ECO:0000313" key="3">
    <source>
        <dbReference type="Proteomes" id="UP001497516"/>
    </source>
</evidence>